<evidence type="ECO:0000313" key="2">
    <source>
        <dbReference type="EMBL" id="KAK8232514.1"/>
    </source>
</evidence>
<sequence>MAPHPPTEFPCQLTLSIPLPSPTHATTTLRTISIDAELSPLVQRTLTISPSNASVLQVHYAATTNRMLRVAVNGFFDSLGVVLGVMEECDRDTVLLPGGESVQGAQGVEEVKV</sequence>
<reference evidence="2 3" key="1">
    <citation type="submission" date="2024-04" db="EMBL/GenBank/DDBJ databases">
        <title>Phyllosticta paracitricarpa is synonymous to the EU quarantine fungus P. citricarpa based on phylogenomic analyses.</title>
        <authorList>
            <consortium name="Lawrence Berkeley National Laboratory"/>
            <person name="Van Ingen-Buijs V.A."/>
            <person name="Van Westerhoven A.C."/>
            <person name="Haridas S."/>
            <person name="Skiadas P."/>
            <person name="Martin F."/>
            <person name="Groenewald J.Z."/>
            <person name="Crous P.W."/>
            <person name="Seidl M.F."/>
        </authorList>
    </citation>
    <scope>NUCLEOTIDE SEQUENCE [LARGE SCALE GENOMIC DNA]</scope>
    <source>
        <strain evidence="2 3">CBS 123374</strain>
    </source>
</reference>
<keyword evidence="3" id="KW-1185">Reference proteome</keyword>
<name>A0ABR1YL79_9PEZI</name>
<dbReference type="InterPro" id="IPR015419">
    <property type="entry name" value="CTAG/Pcc1"/>
</dbReference>
<evidence type="ECO:0000256" key="1">
    <source>
        <dbReference type="ARBA" id="ARBA00007073"/>
    </source>
</evidence>
<dbReference type="Gene3D" id="3.30.310.50">
    <property type="entry name" value="Alpha-D-phosphohexomutase, C-terminal domain"/>
    <property type="match status" value="1"/>
</dbReference>
<comment type="similarity">
    <text evidence="1">Belongs to the CTAG/PCC1 family.</text>
</comment>
<proteinExistence type="inferred from homology"/>
<accession>A0ABR1YL79</accession>
<dbReference type="Proteomes" id="UP001492380">
    <property type="component" value="Unassembled WGS sequence"/>
</dbReference>
<evidence type="ECO:0000313" key="3">
    <source>
        <dbReference type="Proteomes" id="UP001492380"/>
    </source>
</evidence>
<protein>
    <submittedName>
        <fullName evidence="2">Transcription factor Pcc1-domain-containing protein</fullName>
    </submittedName>
</protein>
<comment type="caution">
    <text evidence="2">The sequence shown here is derived from an EMBL/GenBank/DDBJ whole genome shotgun (WGS) entry which is preliminary data.</text>
</comment>
<dbReference type="PANTHER" id="PTHR31283:SF5">
    <property type="entry name" value="EKC_KEOPS COMPLEX SUBUNIT LAGE3"/>
    <property type="match status" value="1"/>
</dbReference>
<dbReference type="Pfam" id="PF09341">
    <property type="entry name" value="Pcc1"/>
    <property type="match status" value="1"/>
</dbReference>
<organism evidence="2 3">
    <name type="scientific">Phyllosticta capitalensis</name>
    <dbReference type="NCBI Taxonomy" id="121624"/>
    <lineage>
        <taxon>Eukaryota</taxon>
        <taxon>Fungi</taxon>
        <taxon>Dikarya</taxon>
        <taxon>Ascomycota</taxon>
        <taxon>Pezizomycotina</taxon>
        <taxon>Dothideomycetes</taxon>
        <taxon>Dothideomycetes incertae sedis</taxon>
        <taxon>Botryosphaeriales</taxon>
        <taxon>Phyllostictaceae</taxon>
        <taxon>Phyllosticta</taxon>
    </lineage>
</organism>
<dbReference type="PANTHER" id="PTHR31283">
    <property type="entry name" value="EKC/KEOPS COMPLEX SUBUNIT PCC1 FAMILY MEMBER"/>
    <property type="match status" value="1"/>
</dbReference>
<gene>
    <name evidence="2" type="ORF">HDK90DRAFT_512431</name>
</gene>
<dbReference type="EMBL" id="JBBWRZ010000007">
    <property type="protein sequence ID" value="KAK8232514.1"/>
    <property type="molecule type" value="Genomic_DNA"/>
</dbReference>